<dbReference type="SUPFAM" id="SSF51735">
    <property type="entry name" value="NAD(P)-binding Rossmann-fold domains"/>
    <property type="match status" value="1"/>
</dbReference>
<dbReference type="EMBL" id="AP024422">
    <property type="protein sequence ID" value="BCR91443.1"/>
    <property type="molecule type" value="Genomic_DNA"/>
</dbReference>
<dbReference type="Pfam" id="PF13561">
    <property type="entry name" value="adh_short_C2"/>
    <property type="match status" value="1"/>
</dbReference>
<dbReference type="PANTHER" id="PTHR24321">
    <property type="entry name" value="DEHYDROGENASES, SHORT CHAIN"/>
    <property type="match status" value="1"/>
</dbReference>
<name>A0A7R7ZR50_ASPCH</name>
<evidence type="ECO:0000256" key="3">
    <source>
        <dbReference type="ARBA" id="ARBA00023002"/>
    </source>
</evidence>
<reference evidence="4" key="1">
    <citation type="submission" date="2021-01" db="EMBL/GenBank/DDBJ databases">
        <authorList>
            <consortium name="Aspergillus chevalieri M1 genome sequencing consortium"/>
            <person name="Kazuki M."/>
            <person name="Futagami T."/>
        </authorList>
    </citation>
    <scope>NUCLEOTIDE SEQUENCE</scope>
    <source>
        <strain evidence="4">M1</strain>
    </source>
</reference>
<organism evidence="4 5">
    <name type="scientific">Aspergillus chevalieri</name>
    <name type="common">Eurotium chevalieri</name>
    <dbReference type="NCBI Taxonomy" id="182096"/>
    <lineage>
        <taxon>Eukaryota</taxon>
        <taxon>Fungi</taxon>
        <taxon>Dikarya</taxon>
        <taxon>Ascomycota</taxon>
        <taxon>Pezizomycotina</taxon>
        <taxon>Eurotiomycetes</taxon>
        <taxon>Eurotiomycetidae</taxon>
        <taxon>Eurotiales</taxon>
        <taxon>Aspergillaceae</taxon>
        <taxon>Aspergillus</taxon>
        <taxon>Aspergillus subgen. Aspergillus</taxon>
    </lineage>
</organism>
<evidence type="ECO:0000313" key="5">
    <source>
        <dbReference type="Proteomes" id="UP000637239"/>
    </source>
</evidence>
<dbReference type="RefSeq" id="XP_043139965.1">
    <property type="nucleotide sequence ID" value="XM_043282602.1"/>
</dbReference>
<comment type="similarity">
    <text evidence="1">Belongs to the short-chain dehydrogenases/reductases (SDR) family.</text>
</comment>
<dbReference type="PANTHER" id="PTHR24321:SF12">
    <property type="entry name" value="SHORT-CHAIN DEHYDROGENASE_REDUCTASE FAMILY, PUTATIVE (AFU_ORTHOLOGUE AFUA_5G14340)-RELATED"/>
    <property type="match status" value="1"/>
</dbReference>
<proteinExistence type="inferred from homology"/>
<dbReference type="Proteomes" id="UP000637239">
    <property type="component" value="Chromosome 7"/>
</dbReference>
<dbReference type="InterPro" id="IPR002347">
    <property type="entry name" value="SDR_fam"/>
</dbReference>
<dbReference type="CDD" id="cd05233">
    <property type="entry name" value="SDR_c"/>
    <property type="match status" value="1"/>
</dbReference>
<sequence length="279" mass="29703">MASKLEGTALITGAGSGIPSSFQSFKIKGITNPGIGRGTANTLIQNGINNLSLLDINISALESARNDLLSQHSTANILIQQTDVASETSIATAVKKTVEMYGRIDVAINSAGISGNPCPTHEMSLSEWQRVIDVNQTGVWICQRELIRQMLGQENLGPRRGRGVIVNLSSMFGVHAPRGEFGISPYTASKHAVIAITKLDAKTYAPHGIRINAICPGYVDTPIIADAIRLGALQAEFDRTPMRRPSSVEEVADSISFLASPMSSYMCGAALVMDGGYTI</sequence>
<dbReference type="GeneID" id="66985801"/>
<dbReference type="AlphaFoldDB" id="A0A7R7ZR50"/>
<dbReference type="FunFam" id="3.40.50.720:FF:000084">
    <property type="entry name" value="Short-chain dehydrogenase reductase"/>
    <property type="match status" value="1"/>
</dbReference>
<evidence type="ECO:0000313" key="4">
    <source>
        <dbReference type="EMBL" id="BCR91443.1"/>
    </source>
</evidence>
<dbReference type="GO" id="GO:0016491">
    <property type="term" value="F:oxidoreductase activity"/>
    <property type="evidence" value="ECO:0007669"/>
    <property type="project" value="UniProtKB-KW"/>
</dbReference>
<dbReference type="Gene3D" id="3.40.50.720">
    <property type="entry name" value="NAD(P)-binding Rossmann-like Domain"/>
    <property type="match status" value="1"/>
</dbReference>
<gene>
    <name evidence="4" type="ORF">ACHE_70286S</name>
</gene>
<keyword evidence="3" id="KW-0560">Oxidoreductase</keyword>
<keyword evidence="5" id="KW-1185">Reference proteome</keyword>
<evidence type="ECO:0000256" key="1">
    <source>
        <dbReference type="ARBA" id="ARBA00006484"/>
    </source>
</evidence>
<dbReference type="KEGG" id="ache:ACHE_70286S"/>
<dbReference type="InterPro" id="IPR036291">
    <property type="entry name" value="NAD(P)-bd_dom_sf"/>
</dbReference>
<reference evidence="4" key="2">
    <citation type="submission" date="2021-02" db="EMBL/GenBank/DDBJ databases">
        <title>Aspergillus chevalieri M1 genome sequence.</title>
        <authorList>
            <person name="Kadooka C."/>
            <person name="Mori K."/>
            <person name="Futagami T."/>
        </authorList>
    </citation>
    <scope>NUCLEOTIDE SEQUENCE</scope>
    <source>
        <strain evidence="4">M1</strain>
    </source>
</reference>
<dbReference type="PRINTS" id="PR00080">
    <property type="entry name" value="SDRFAMILY"/>
</dbReference>
<protein>
    <submittedName>
        <fullName evidence="4">Uncharacterized protein</fullName>
    </submittedName>
</protein>
<accession>A0A7R7ZR50</accession>
<dbReference type="PRINTS" id="PR00081">
    <property type="entry name" value="GDHRDH"/>
</dbReference>
<keyword evidence="2" id="KW-0521">NADP</keyword>
<evidence type="ECO:0000256" key="2">
    <source>
        <dbReference type="ARBA" id="ARBA00022857"/>
    </source>
</evidence>